<dbReference type="Proteomes" id="UP000828390">
    <property type="component" value="Unassembled WGS sequence"/>
</dbReference>
<name>A0A9D4INW2_DREPO</name>
<evidence type="ECO:0000313" key="1">
    <source>
        <dbReference type="EMBL" id="KAH3778398.1"/>
    </source>
</evidence>
<dbReference type="EMBL" id="JAIWYP010000009">
    <property type="protein sequence ID" value="KAH3778398.1"/>
    <property type="molecule type" value="Genomic_DNA"/>
</dbReference>
<evidence type="ECO:0000313" key="2">
    <source>
        <dbReference type="Proteomes" id="UP000828390"/>
    </source>
</evidence>
<sequence>MFQTIICGVSVVETSFPPKHTLAICSSHFNIIYKVLTQAQHGYPFLSIKAVTSRHLQEDNFKNIQGMDHNTGHTI</sequence>
<dbReference type="AlphaFoldDB" id="A0A9D4INW2"/>
<accession>A0A9D4INW2</accession>
<comment type="caution">
    <text evidence="1">The sequence shown here is derived from an EMBL/GenBank/DDBJ whole genome shotgun (WGS) entry which is preliminary data.</text>
</comment>
<organism evidence="1 2">
    <name type="scientific">Dreissena polymorpha</name>
    <name type="common">Zebra mussel</name>
    <name type="synonym">Mytilus polymorpha</name>
    <dbReference type="NCBI Taxonomy" id="45954"/>
    <lineage>
        <taxon>Eukaryota</taxon>
        <taxon>Metazoa</taxon>
        <taxon>Spiralia</taxon>
        <taxon>Lophotrochozoa</taxon>
        <taxon>Mollusca</taxon>
        <taxon>Bivalvia</taxon>
        <taxon>Autobranchia</taxon>
        <taxon>Heteroconchia</taxon>
        <taxon>Euheterodonta</taxon>
        <taxon>Imparidentia</taxon>
        <taxon>Neoheterodontei</taxon>
        <taxon>Myida</taxon>
        <taxon>Dreissenoidea</taxon>
        <taxon>Dreissenidae</taxon>
        <taxon>Dreissena</taxon>
    </lineage>
</organism>
<reference evidence="1" key="2">
    <citation type="submission" date="2020-11" db="EMBL/GenBank/DDBJ databases">
        <authorList>
            <person name="McCartney M.A."/>
            <person name="Auch B."/>
            <person name="Kono T."/>
            <person name="Mallez S."/>
            <person name="Becker A."/>
            <person name="Gohl D.M."/>
            <person name="Silverstein K.A.T."/>
            <person name="Koren S."/>
            <person name="Bechman K.B."/>
            <person name="Herman A."/>
            <person name="Abrahante J.E."/>
            <person name="Garbe J."/>
        </authorList>
    </citation>
    <scope>NUCLEOTIDE SEQUENCE</scope>
    <source>
        <strain evidence="1">Duluth1</strain>
        <tissue evidence="1">Whole animal</tissue>
    </source>
</reference>
<keyword evidence="2" id="KW-1185">Reference proteome</keyword>
<gene>
    <name evidence="1" type="ORF">DPMN_179855</name>
</gene>
<proteinExistence type="predicted"/>
<protein>
    <submittedName>
        <fullName evidence="1">Uncharacterized protein</fullName>
    </submittedName>
</protein>
<reference evidence="1" key="1">
    <citation type="journal article" date="2019" name="bioRxiv">
        <title>The Genome of the Zebra Mussel, Dreissena polymorpha: A Resource for Invasive Species Research.</title>
        <authorList>
            <person name="McCartney M.A."/>
            <person name="Auch B."/>
            <person name="Kono T."/>
            <person name="Mallez S."/>
            <person name="Zhang Y."/>
            <person name="Obille A."/>
            <person name="Becker A."/>
            <person name="Abrahante J.E."/>
            <person name="Garbe J."/>
            <person name="Badalamenti J.P."/>
            <person name="Herman A."/>
            <person name="Mangelson H."/>
            <person name="Liachko I."/>
            <person name="Sullivan S."/>
            <person name="Sone E.D."/>
            <person name="Koren S."/>
            <person name="Silverstein K.A.T."/>
            <person name="Beckman K.B."/>
            <person name="Gohl D.M."/>
        </authorList>
    </citation>
    <scope>NUCLEOTIDE SEQUENCE</scope>
    <source>
        <strain evidence="1">Duluth1</strain>
        <tissue evidence="1">Whole animal</tissue>
    </source>
</reference>